<dbReference type="RefSeq" id="WP_213378991.1">
    <property type="nucleotide sequence ID" value="NZ_AP024563.1"/>
</dbReference>
<evidence type="ECO:0000313" key="11">
    <source>
        <dbReference type="Proteomes" id="UP000680679"/>
    </source>
</evidence>
<comment type="function">
    <text evidence="8">Involved in formation of the rod shape of the cell. May also contribute to regulation of formation of penicillin-binding proteins.</text>
</comment>
<sequence length="173" mass="19870">MKTVKKRSVKKPSYRPRQPFWPVALTFTLALYLTILPMPDWPWDYRPPWTVLAVLFWCFAAPRRVGILTAFVVGLMLDVLTGALLGQHALALSVTAYLALVLRPRIRIFPQWQQTFFVALILLTERLLTLWIIAATGQTMPALTYWISALVGLAFWPIMAWLLVPFERRLGMS</sequence>
<keyword evidence="6 9" id="KW-1133">Transmembrane helix</keyword>
<dbReference type="EMBL" id="AP024563">
    <property type="protein sequence ID" value="BCU07940.1"/>
    <property type="molecule type" value="Genomic_DNA"/>
</dbReference>
<dbReference type="PANTHER" id="PTHR37484:SF1">
    <property type="entry name" value="ROD SHAPE-DETERMINING PROTEIN MRED"/>
    <property type="match status" value="1"/>
</dbReference>
<dbReference type="Proteomes" id="UP000680679">
    <property type="component" value="Chromosome"/>
</dbReference>
<keyword evidence="4 9" id="KW-0812">Transmembrane</keyword>
<feature type="transmembrane region" description="Helical" evidence="9">
    <location>
        <begin position="20"/>
        <end position="39"/>
    </location>
</feature>
<dbReference type="Pfam" id="PF04093">
    <property type="entry name" value="MreD"/>
    <property type="match status" value="1"/>
</dbReference>
<evidence type="ECO:0000256" key="7">
    <source>
        <dbReference type="ARBA" id="ARBA00023136"/>
    </source>
</evidence>
<dbReference type="PIRSF" id="PIRSF018472">
    <property type="entry name" value="MreD_proteobac"/>
    <property type="match status" value="1"/>
</dbReference>
<evidence type="ECO:0000313" key="10">
    <source>
        <dbReference type="EMBL" id="BCU07940.1"/>
    </source>
</evidence>
<dbReference type="InterPro" id="IPR007227">
    <property type="entry name" value="Cell_shape_determining_MreD"/>
</dbReference>
<name>A0ABN6GHT3_9GAMM</name>
<evidence type="ECO:0000256" key="2">
    <source>
        <dbReference type="ARBA" id="ARBA00007776"/>
    </source>
</evidence>
<dbReference type="PANTHER" id="PTHR37484">
    <property type="entry name" value="ROD SHAPE-DETERMINING PROTEIN MRED"/>
    <property type="match status" value="1"/>
</dbReference>
<dbReference type="NCBIfam" id="TIGR03426">
    <property type="entry name" value="shape_MreD"/>
    <property type="match status" value="1"/>
</dbReference>
<evidence type="ECO:0000256" key="8">
    <source>
        <dbReference type="PIRNR" id="PIRNR018472"/>
    </source>
</evidence>
<dbReference type="InterPro" id="IPR026034">
    <property type="entry name" value="MreD_proteobac"/>
</dbReference>
<protein>
    <recommendedName>
        <fullName evidence="8">Rod shape-determining protein MreD</fullName>
    </recommendedName>
</protein>
<comment type="subcellular location">
    <subcellularLocation>
        <location evidence="8">Cell inner membrane</location>
    </subcellularLocation>
    <subcellularLocation>
        <location evidence="1">Cell membrane</location>
        <topology evidence="1">Multi-pass membrane protein</topology>
    </subcellularLocation>
</comment>
<feature type="transmembrane region" description="Helical" evidence="9">
    <location>
        <begin position="143"/>
        <end position="164"/>
    </location>
</feature>
<keyword evidence="5 8" id="KW-0133">Cell shape</keyword>
<reference evidence="10 11" key="1">
    <citation type="submission" date="2021-04" db="EMBL/GenBank/DDBJ databases">
        <title>Complete genome sequencing of Allochromatium tepidum strain NZ.</title>
        <authorList>
            <person name="Tsukatani Y."/>
            <person name="Mori H."/>
        </authorList>
    </citation>
    <scope>NUCLEOTIDE SEQUENCE [LARGE SCALE GENOMIC DNA]</scope>
    <source>
        <strain evidence="10 11">NZ</strain>
    </source>
</reference>
<comment type="similarity">
    <text evidence="2 8">Belongs to the MreD family.</text>
</comment>
<keyword evidence="8" id="KW-0997">Cell inner membrane</keyword>
<keyword evidence="7 8" id="KW-0472">Membrane</keyword>
<accession>A0ABN6GHT3</accession>
<proteinExistence type="inferred from homology"/>
<evidence type="ECO:0000256" key="1">
    <source>
        <dbReference type="ARBA" id="ARBA00004651"/>
    </source>
</evidence>
<feature type="transmembrane region" description="Helical" evidence="9">
    <location>
        <begin position="115"/>
        <end position="137"/>
    </location>
</feature>
<evidence type="ECO:0000256" key="5">
    <source>
        <dbReference type="ARBA" id="ARBA00022960"/>
    </source>
</evidence>
<evidence type="ECO:0000256" key="4">
    <source>
        <dbReference type="ARBA" id="ARBA00022692"/>
    </source>
</evidence>
<gene>
    <name evidence="10" type="primary">mreD</name>
    <name evidence="10" type="ORF">Atep_26170</name>
</gene>
<evidence type="ECO:0000256" key="9">
    <source>
        <dbReference type="SAM" id="Phobius"/>
    </source>
</evidence>
<evidence type="ECO:0000256" key="6">
    <source>
        <dbReference type="ARBA" id="ARBA00022989"/>
    </source>
</evidence>
<keyword evidence="11" id="KW-1185">Reference proteome</keyword>
<organism evidence="10 11">
    <name type="scientific">Allochromatium tepidum</name>
    <dbReference type="NCBI Taxonomy" id="553982"/>
    <lineage>
        <taxon>Bacteria</taxon>
        <taxon>Pseudomonadati</taxon>
        <taxon>Pseudomonadota</taxon>
        <taxon>Gammaproteobacteria</taxon>
        <taxon>Chromatiales</taxon>
        <taxon>Chromatiaceae</taxon>
        <taxon>Allochromatium</taxon>
    </lineage>
</organism>
<evidence type="ECO:0000256" key="3">
    <source>
        <dbReference type="ARBA" id="ARBA00022475"/>
    </source>
</evidence>
<feature type="transmembrane region" description="Helical" evidence="9">
    <location>
        <begin position="83"/>
        <end position="103"/>
    </location>
</feature>
<keyword evidence="3 8" id="KW-1003">Cell membrane</keyword>